<organism evidence="1">
    <name type="scientific">hydrothermal vent metagenome</name>
    <dbReference type="NCBI Taxonomy" id="652676"/>
    <lineage>
        <taxon>unclassified sequences</taxon>
        <taxon>metagenomes</taxon>
        <taxon>ecological metagenomes</taxon>
    </lineage>
</organism>
<evidence type="ECO:0000313" key="1">
    <source>
        <dbReference type="EMBL" id="VAW14418.1"/>
    </source>
</evidence>
<evidence type="ECO:0008006" key="2">
    <source>
        <dbReference type="Google" id="ProtNLM"/>
    </source>
</evidence>
<reference evidence="1" key="1">
    <citation type="submission" date="2018-06" db="EMBL/GenBank/DDBJ databases">
        <authorList>
            <person name="Zhirakovskaya E."/>
        </authorList>
    </citation>
    <scope>NUCLEOTIDE SEQUENCE</scope>
</reference>
<name>A0A3B0T8N4_9ZZZZ</name>
<proteinExistence type="predicted"/>
<dbReference type="InterPro" id="IPR025528">
    <property type="entry name" value="BrnA_antitoxin"/>
</dbReference>
<dbReference type="EMBL" id="UOEM01000074">
    <property type="protein sequence ID" value="VAW14418.1"/>
    <property type="molecule type" value="Genomic_DNA"/>
</dbReference>
<dbReference type="Pfam" id="PF14384">
    <property type="entry name" value="BrnA_antitoxin"/>
    <property type="match status" value="1"/>
</dbReference>
<protein>
    <recommendedName>
        <fullName evidence="2">3-oxoacyl-ACP synthase</fullName>
    </recommendedName>
</protein>
<accession>A0A3B0T8N4</accession>
<sequence length="98" mass="11122">MSIARKSKNELRKGNTDWARLDATTDADIEKAVADDPDAAPLDIDWSTAELMTPHKTQISIRLDDDVIDFFKKGGSGYQTRINTILRHFMEQKKRKTG</sequence>
<dbReference type="AlphaFoldDB" id="A0A3B0T8N4"/>
<gene>
    <name evidence="1" type="ORF">MNBD_ALPHA09-1451</name>
</gene>